<gene>
    <name evidence="2" type="ORF">CGC50_13175</name>
    <name evidence="3" type="ORF">VJJ49_02365</name>
</gene>
<dbReference type="OrthoDB" id="9798708at2"/>
<accession>A0A250FU87</accession>
<keyword evidence="1" id="KW-1133">Transmembrane helix</keyword>
<dbReference type="EMBL" id="JAYKBV010000002">
    <property type="protein sequence ID" value="MEB3039539.1"/>
    <property type="molecule type" value="Genomic_DNA"/>
</dbReference>
<protein>
    <submittedName>
        <fullName evidence="3">AtpZ/AtpI family protein</fullName>
    </submittedName>
</protein>
<dbReference type="InterPro" id="IPR032820">
    <property type="entry name" value="ATPase_put"/>
</dbReference>
<dbReference type="Pfam" id="PF09527">
    <property type="entry name" value="ATPase_gene1"/>
    <property type="match status" value="1"/>
</dbReference>
<organism evidence="2 4">
    <name type="scientific">Capnocytophaga gingivalis</name>
    <dbReference type="NCBI Taxonomy" id="1017"/>
    <lineage>
        <taxon>Bacteria</taxon>
        <taxon>Pseudomonadati</taxon>
        <taxon>Bacteroidota</taxon>
        <taxon>Flavobacteriia</taxon>
        <taxon>Flavobacteriales</taxon>
        <taxon>Flavobacteriaceae</taxon>
        <taxon>Capnocytophaga</taxon>
    </lineage>
</organism>
<dbReference type="AlphaFoldDB" id="A0A250FU87"/>
<dbReference type="RefSeq" id="WP_040359823.1">
    <property type="nucleotide sequence ID" value="NZ_CAJPPZ010000011.1"/>
</dbReference>
<evidence type="ECO:0000313" key="2">
    <source>
        <dbReference type="EMBL" id="ATA88005.1"/>
    </source>
</evidence>
<reference evidence="4" key="2">
    <citation type="submission" date="2017-06" db="EMBL/GenBank/DDBJ databases">
        <title>Capnocytophaga spp. assemblies.</title>
        <authorList>
            <person name="Gulvik C.A."/>
        </authorList>
    </citation>
    <scope>NUCLEOTIDE SEQUENCE [LARGE SCALE GENOMIC DNA]</scope>
    <source>
        <strain evidence="4">H1496</strain>
    </source>
</reference>
<dbReference type="EMBL" id="CP022386">
    <property type="protein sequence ID" value="ATA88005.1"/>
    <property type="molecule type" value="Genomic_DNA"/>
</dbReference>
<dbReference type="Proteomes" id="UP000217250">
    <property type="component" value="Chromosome"/>
</dbReference>
<dbReference type="GeneID" id="84809491"/>
<name>A0A250FU87_9FLAO</name>
<feature type="transmembrane region" description="Helical" evidence="1">
    <location>
        <begin position="12"/>
        <end position="32"/>
    </location>
</feature>
<evidence type="ECO:0000256" key="1">
    <source>
        <dbReference type="SAM" id="Phobius"/>
    </source>
</evidence>
<reference evidence="3 5" key="3">
    <citation type="submission" date="2023-12" db="EMBL/GenBank/DDBJ databases">
        <title>Genomic sequences of Capnocytophaga and Parvimonas strains.</title>
        <authorList>
            <person name="Watt R.M."/>
            <person name="Wang M."/>
            <person name="Yang T."/>
            <person name="Tong W.M."/>
        </authorList>
    </citation>
    <scope>NUCLEOTIDE SEQUENCE [LARGE SCALE GENOMIC DNA]</scope>
    <source>
        <strain evidence="3 5">CCUG 13156</strain>
    </source>
</reference>
<evidence type="ECO:0000313" key="4">
    <source>
        <dbReference type="Proteomes" id="UP000217250"/>
    </source>
</evidence>
<dbReference type="Proteomes" id="UP001324270">
    <property type="component" value="Unassembled WGS sequence"/>
</dbReference>
<sequence length="71" mass="8088">MNQQRKNLNNWVKFSQIGIQMAVIIVLCTYLGTYLDEKFLSISPWGTVLGALFGVFASLYTVIKQVNQMKD</sequence>
<dbReference type="KEGG" id="cgh:CGC50_13175"/>
<evidence type="ECO:0000313" key="5">
    <source>
        <dbReference type="Proteomes" id="UP001324270"/>
    </source>
</evidence>
<keyword evidence="5" id="KW-1185">Reference proteome</keyword>
<keyword evidence="1" id="KW-0812">Transmembrane</keyword>
<reference evidence="2" key="1">
    <citation type="journal article" date="2017" name="Genome Announc.">
        <title>Twelve Complete Reference Genomes of Clinical Isolates in the Capnocytophaga Genus.</title>
        <authorList>
            <person name="Villarma A."/>
            <person name="Gulvik C.A."/>
            <person name="Rowe L.A."/>
            <person name="Sheth M."/>
            <person name="Juieng P."/>
            <person name="Nicholson A.C."/>
            <person name="Loparev V.N."/>
            <person name="McQuiston J.R."/>
        </authorList>
    </citation>
    <scope>NUCLEOTIDE SEQUENCE</scope>
    <source>
        <strain evidence="2">H1496</strain>
    </source>
</reference>
<proteinExistence type="predicted"/>
<evidence type="ECO:0000313" key="3">
    <source>
        <dbReference type="EMBL" id="MEB3039539.1"/>
    </source>
</evidence>
<keyword evidence="1" id="KW-0472">Membrane</keyword>
<feature type="transmembrane region" description="Helical" evidence="1">
    <location>
        <begin position="44"/>
        <end position="63"/>
    </location>
</feature>